<dbReference type="EMBL" id="CAMAPE010000032">
    <property type="protein sequence ID" value="CAH9094950.1"/>
    <property type="molecule type" value="Genomic_DNA"/>
</dbReference>
<gene>
    <name evidence="1" type="ORF">CEURO_LOCUS12951</name>
</gene>
<sequence length="115" mass="13570">MVLFHGNFGHQEGVYGCVLQAFRNWWTKAVSKDLFFGNYMLACLESLLKLYLGIGDTIPSTDHLILQIKPYTQRWFLTLERLKIRTVNNIRAYYFTSFQCLRSQNPNNKVEKTER</sequence>
<proteinExistence type="predicted"/>
<dbReference type="AlphaFoldDB" id="A0A9P0ZCE8"/>
<accession>A0A9P0ZCE8</accession>
<protein>
    <submittedName>
        <fullName evidence="1">Uncharacterized protein</fullName>
    </submittedName>
</protein>
<organism evidence="1 2">
    <name type="scientific">Cuscuta europaea</name>
    <name type="common">European dodder</name>
    <dbReference type="NCBI Taxonomy" id="41803"/>
    <lineage>
        <taxon>Eukaryota</taxon>
        <taxon>Viridiplantae</taxon>
        <taxon>Streptophyta</taxon>
        <taxon>Embryophyta</taxon>
        <taxon>Tracheophyta</taxon>
        <taxon>Spermatophyta</taxon>
        <taxon>Magnoliopsida</taxon>
        <taxon>eudicotyledons</taxon>
        <taxon>Gunneridae</taxon>
        <taxon>Pentapetalae</taxon>
        <taxon>asterids</taxon>
        <taxon>lamiids</taxon>
        <taxon>Solanales</taxon>
        <taxon>Convolvulaceae</taxon>
        <taxon>Cuscuteae</taxon>
        <taxon>Cuscuta</taxon>
        <taxon>Cuscuta subgen. Cuscuta</taxon>
    </lineage>
</organism>
<evidence type="ECO:0000313" key="1">
    <source>
        <dbReference type="EMBL" id="CAH9094950.1"/>
    </source>
</evidence>
<keyword evidence="2" id="KW-1185">Reference proteome</keyword>
<reference evidence="1" key="1">
    <citation type="submission" date="2022-07" db="EMBL/GenBank/DDBJ databases">
        <authorList>
            <person name="Macas J."/>
            <person name="Novak P."/>
            <person name="Neumann P."/>
        </authorList>
    </citation>
    <scope>NUCLEOTIDE SEQUENCE</scope>
</reference>
<evidence type="ECO:0000313" key="2">
    <source>
        <dbReference type="Proteomes" id="UP001152484"/>
    </source>
</evidence>
<dbReference type="Proteomes" id="UP001152484">
    <property type="component" value="Unassembled WGS sequence"/>
</dbReference>
<name>A0A9P0ZCE8_CUSEU</name>
<comment type="caution">
    <text evidence="1">The sequence shown here is derived from an EMBL/GenBank/DDBJ whole genome shotgun (WGS) entry which is preliminary data.</text>
</comment>